<organism evidence="2 3">
    <name type="scientific">Marasmius tenuissimus</name>
    <dbReference type="NCBI Taxonomy" id="585030"/>
    <lineage>
        <taxon>Eukaryota</taxon>
        <taxon>Fungi</taxon>
        <taxon>Dikarya</taxon>
        <taxon>Basidiomycota</taxon>
        <taxon>Agaricomycotina</taxon>
        <taxon>Agaricomycetes</taxon>
        <taxon>Agaricomycetidae</taxon>
        <taxon>Agaricales</taxon>
        <taxon>Marasmiineae</taxon>
        <taxon>Marasmiaceae</taxon>
        <taxon>Marasmius</taxon>
    </lineage>
</organism>
<evidence type="ECO:0000313" key="3">
    <source>
        <dbReference type="Proteomes" id="UP001437256"/>
    </source>
</evidence>
<keyword evidence="3" id="KW-1185">Reference proteome</keyword>
<dbReference type="Proteomes" id="UP001437256">
    <property type="component" value="Unassembled WGS sequence"/>
</dbReference>
<sequence>MFERLHAYGRYTLRADCQNKFESCGIPDFVHIPEGKTLADQVAAFRLQEDKRFPEPRDEKRPAFHDPTIHSKGYKDTREGMEGTGEDLVELPKHELTSTYFYLIQRTRGLTPV</sequence>
<comment type="caution">
    <text evidence="2">The sequence shown here is derived from an EMBL/GenBank/DDBJ whole genome shotgun (WGS) entry which is preliminary data.</text>
</comment>
<protein>
    <submittedName>
        <fullName evidence="2">Uncharacterized protein</fullName>
    </submittedName>
</protein>
<gene>
    <name evidence="2" type="ORF">AAF712_013671</name>
</gene>
<name>A0ABR2ZD32_9AGAR</name>
<accession>A0ABR2ZD32</accession>
<proteinExistence type="predicted"/>
<evidence type="ECO:0000313" key="2">
    <source>
        <dbReference type="EMBL" id="KAL0059580.1"/>
    </source>
</evidence>
<dbReference type="EMBL" id="JBBXMP010000217">
    <property type="protein sequence ID" value="KAL0059580.1"/>
    <property type="molecule type" value="Genomic_DNA"/>
</dbReference>
<feature type="compositionally biased region" description="Basic and acidic residues" evidence="1">
    <location>
        <begin position="50"/>
        <end position="81"/>
    </location>
</feature>
<evidence type="ECO:0000256" key="1">
    <source>
        <dbReference type="SAM" id="MobiDB-lite"/>
    </source>
</evidence>
<reference evidence="2 3" key="1">
    <citation type="submission" date="2024-05" db="EMBL/GenBank/DDBJ databases">
        <title>A draft genome resource for the thread blight pathogen Marasmius tenuissimus strain MS-2.</title>
        <authorList>
            <person name="Yulfo-Soto G.E."/>
            <person name="Baruah I.K."/>
            <person name="Amoako-Attah I."/>
            <person name="Bukari Y."/>
            <person name="Meinhardt L.W."/>
            <person name="Bailey B.A."/>
            <person name="Cohen S.P."/>
        </authorList>
    </citation>
    <scope>NUCLEOTIDE SEQUENCE [LARGE SCALE GENOMIC DNA]</scope>
    <source>
        <strain evidence="2 3">MS-2</strain>
    </source>
</reference>
<feature type="region of interest" description="Disordered" evidence="1">
    <location>
        <begin position="50"/>
        <end position="82"/>
    </location>
</feature>